<evidence type="ECO:0000313" key="2">
    <source>
        <dbReference type="Proteomes" id="UP000694044"/>
    </source>
</evidence>
<proteinExistence type="predicted"/>
<gene>
    <name evidence="1" type="ORF">PHYPSEUDO_007570</name>
</gene>
<name>A0A8T1VLM0_9STRA</name>
<organism evidence="1 2">
    <name type="scientific">Phytophthora pseudosyringae</name>
    <dbReference type="NCBI Taxonomy" id="221518"/>
    <lineage>
        <taxon>Eukaryota</taxon>
        <taxon>Sar</taxon>
        <taxon>Stramenopiles</taxon>
        <taxon>Oomycota</taxon>
        <taxon>Peronosporomycetes</taxon>
        <taxon>Peronosporales</taxon>
        <taxon>Peronosporaceae</taxon>
        <taxon>Phytophthora</taxon>
    </lineage>
</organism>
<keyword evidence="2" id="KW-1185">Reference proteome</keyword>
<dbReference type="EMBL" id="JAGDFM010000301">
    <property type="protein sequence ID" value="KAG7380294.1"/>
    <property type="molecule type" value="Genomic_DNA"/>
</dbReference>
<dbReference type="AlphaFoldDB" id="A0A8T1VLM0"/>
<protein>
    <submittedName>
        <fullName evidence="1">Uncharacterized protein</fullName>
    </submittedName>
</protein>
<sequence>MRMVRNTNAEVSLTTTYDKVELTYEYLIRGSTARRVEASKTDSEIKALTYELAWSGASPDELAGSRASENGLARATSTCAYVVEAASAYECVLRRTYEAYGTKQPVCVRRVTRERGEREDTRLGQYAIAVRSASTQSVASGEGTLGSQVCCVATIEYG</sequence>
<dbReference type="Proteomes" id="UP000694044">
    <property type="component" value="Unassembled WGS sequence"/>
</dbReference>
<evidence type="ECO:0000313" key="1">
    <source>
        <dbReference type="EMBL" id="KAG7380294.1"/>
    </source>
</evidence>
<comment type="caution">
    <text evidence="1">The sequence shown here is derived from an EMBL/GenBank/DDBJ whole genome shotgun (WGS) entry which is preliminary data.</text>
</comment>
<reference evidence="1" key="1">
    <citation type="submission" date="2021-02" db="EMBL/GenBank/DDBJ databases">
        <authorList>
            <person name="Palmer J.M."/>
        </authorList>
    </citation>
    <scope>NUCLEOTIDE SEQUENCE</scope>
    <source>
        <strain evidence="1">SCRP734</strain>
    </source>
</reference>
<accession>A0A8T1VLM0</accession>